<evidence type="ECO:0000313" key="4">
    <source>
        <dbReference type="Proteomes" id="UP000625735"/>
    </source>
</evidence>
<feature type="signal peptide" evidence="1">
    <location>
        <begin position="1"/>
        <end position="19"/>
    </location>
</feature>
<dbReference type="PROSITE" id="PS51257">
    <property type="entry name" value="PROKAR_LIPOPROTEIN"/>
    <property type="match status" value="1"/>
</dbReference>
<dbReference type="Pfam" id="PF13648">
    <property type="entry name" value="Lipocalin_4"/>
    <property type="match status" value="1"/>
</dbReference>
<dbReference type="AlphaFoldDB" id="A0A917DC94"/>
<dbReference type="EMBL" id="BMFG01000004">
    <property type="protein sequence ID" value="GGD24480.1"/>
    <property type="molecule type" value="Genomic_DNA"/>
</dbReference>
<feature type="chain" id="PRO_5037985255" description="Lipocalin-like domain-containing protein" evidence="1">
    <location>
        <begin position="20"/>
        <end position="144"/>
    </location>
</feature>
<feature type="domain" description="Lipocalin-like" evidence="2">
    <location>
        <begin position="33"/>
        <end position="122"/>
    </location>
</feature>
<comment type="caution">
    <text evidence="3">The sequence shown here is derived from an EMBL/GenBank/DDBJ whole genome shotgun (WGS) entry which is preliminary data.</text>
</comment>
<keyword evidence="1" id="KW-0732">Signal</keyword>
<proteinExistence type="predicted"/>
<evidence type="ECO:0000256" key="1">
    <source>
        <dbReference type="SAM" id="SignalP"/>
    </source>
</evidence>
<protein>
    <recommendedName>
        <fullName evidence="2">Lipocalin-like domain-containing protein</fullName>
    </recommendedName>
</protein>
<reference evidence="3" key="2">
    <citation type="submission" date="2020-09" db="EMBL/GenBank/DDBJ databases">
        <authorList>
            <person name="Sun Q."/>
            <person name="Zhou Y."/>
        </authorList>
    </citation>
    <scope>NUCLEOTIDE SEQUENCE</scope>
    <source>
        <strain evidence="3">CGMCC 1.12506</strain>
    </source>
</reference>
<organism evidence="3 4">
    <name type="scientific">Flavobacterium orientale</name>
    <dbReference type="NCBI Taxonomy" id="1756020"/>
    <lineage>
        <taxon>Bacteria</taxon>
        <taxon>Pseudomonadati</taxon>
        <taxon>Bacteroidota</taxon>
        <taxon>Flavobacteriia</taxon>
        <taxon>Flavobacteriales</taxon>
        <taxon>Flavobacteriaceae</taxon>
        <taxon>Flavobacterium</taxon>
    </lineage>
</organism>
<keyword evidence="4" id="KW-1185">Reference proteome</keyword>
<sequence>MKKLGILCCLLTLSFSSCSDDDNNNNISLDLLLKKWYYVSYEFEGDTFPYEHELCARDYIEIQSGGVAKDVLVAFCGDPITYDIATGTWTLNGTNFTVTFNELELYVITGTITNLTTTTLRIKAQEDFDDDGTMETYYVNFTSI</sequence>
<reference evidence="3" key="1">
    <citation type="journal article" date="2014" name="Int. J. Syst. Evol. Microbiol.">
        <title>Complete genome sequence of Corynebacterium casei LMG S-19264T (=DSM 44701T), isolated from a smear-ripened cheese.</title>
        <authorList>
            <consortium name="US DOE Joint Genome Institute (JGI-PGF)"/>
            <person name="Walter F."/>
            <person name="Albersmeier A."/>
            <person name="Kalinowski J."/>
            <person name="Ruckert C."/>
        </authorList>
    </citation>
    <scope>NUCLEOTIDE SEQUENCE</scope>
    <source>
        <strain evidence="3">CGMCC 1.12506</strain>
    </source>
</reference>
<dbReference type="InterPro" id="IPR024311">
    <property type="entry name" value="Lipocalin-like"/>
</dbReference>
<accession>A0A917DC94</accession>
<dbReference type="Proteomes" id="UP000625735">
    <property type="component" value="Unassembled WGS sequence"/>
</dbReference>
<evidence type="ECO:0000313" key="3">
    <source>
        <dbReference type="EMBL" id="GGD24480.1"/>
    </source>
</evidence>
<dbReference type="RefSeq" id="WP_188361769.1">
    <property type="nucleotide sequence ID" value="NZ_BMFG01000004.1"/>
</dbReference>
<name>A0A917DC94_9FLAO</name>
<evidence type="ECO:0000259" key="2">
    <source>
        <dbReference type="Pfam" id="PF13648"/>
    </source>
</evidence>
<gene>
    <name evidence="3" type="ORF">GCM10011343_13320</name>
</gene>